<evidence type="ECO:0000313" key="2">
    <source>
        <dbReference type="EMBL" id="KYM95404.1"/>
    </source>
</evidence>
<keyword evidence="3" id="KW-1185">Reference proteome</keyword>
<evidence type="ECO:0000256" key="1">
    <source>
        <dbReference type="SAM" id="MobiDB-lite"/>
    </source>
</evidence>
<feature type="region of interest" description="Disordered" evidence="1">
    <location>
        <begin position="70"/>
        <end position="103"/>
    </location>
</feature>
<name>A0A195C3G2_9HYME</name>
<gene>
    <name evidence="2" type="ORF">ALC62_13832</name>
</gene>
<accession>A0A195C3G2</accession>
<proteinExistence type="predicted"/>
<organism evidence="2 3">
    <name type="scientific">Cyphomyrmex costatus</name>
    <dbReference type="NCBI Taxonomy" id="456900"/>
    <lineage>
        <taxon>Eukaryota</taxon>
        <taxon>Metazoa</taxon>
        <taxon>Ecdysozoa</taxon>
        <taxon>Arthropoda</taxon>
        <taxon>Hexapoda</taxon>
        <taxon>Insecta</taxon>
        <taxon>Pterygota</taxon>
        <taxon>Neoptera</taxon>
        <taxon>Endopterygota</taxon>
        <taxon>Hymenoptera</taxon>
        <taxon>Apocrita</taxon>
        <taxon>Aculeata</taxon>
        <taxon>Formicoidea</taxon>
        <taxon>Formicidae</taxon>
        <taxon>Myrmicinae</taxon>
        <taxon>Cyphomyrmex</taxon>
    </lineage>
</organism>
<dbReference type="AlphaFoldDB" id="A0A195C3G2"/>
<dbReference type="EMBL" id="KQ978292">
    <property type="protein sequence ID" value="KYM95404.1"/>
    <property type="molecule type" value="Genomic_DNA"/>
</dbReference>
<evidence type="ECO:0000313" key="3">
    <source>
        <dbReference type="Proteomes" id="UP000078542"/>
    </source>
</evidence>
<dbReference type="Proteomes" id="UP000078542">
    <property type="component" value="Unassembled WGS sequence"/>
</dbReference>
<protein>
    <submittedName>
        <fullName evidence="2">Uncharacterized protein</fullName>
    </submittedName>
</protein>
<reference evidence="2 3" key="1">
    <citation type="submission" date="2016-03" db="EMBL/GenBank/DDBJ databases">
        <title>Cyphomyrmex costatus WGS genome.</title>
        <authorList>
            <person name="Nygaard S."/>
            <person name="Hu H."/>
            <person name="Boomsma J."/>
            <person name="Zhang G."/>
        </authorList>
    </citation>
    <scope>NUCLEOTIDE SEQUENCE [LARGE SCALE GENOMIC DNA]</scope>
    <source>
        <strain evidence="2">MS0001</strain>
        <tissue evidence="2">Whole body</tissue>
    </source>
</reference>
<feature type="region of interest" description="Disordered" evidence="1">
    <location>
        <begin position="1"/>
        <end position="38"/>
    </location>
</feature>
<feature type="compositionally biased region" description="Low complexity" evidence="1">
    <location>
        <begin position="70"/>
        <end position="82"/>
    </location>
</feature>
<sequence length="103" mass="11145">MGKPGGVVKPSEGRKRRGAGSKIENEHKKHKKRGAGQIAVEHSSAKGQFIFVCYINFLLRLLASTVSSFSSSTSLRSQPPTSNLYAFHPLKPLTPPDIKGNAN</sequence>